<feature type="region of interest" description="Disordered" evidence="1">
    <location>
        <begin position="1"/>
        <end position="20"/>
    </location>
</feature>
<keyword evidence="3" id="KW-1185">Reference proteome</keyword>
<name>A0A833VJJ6_9POAL</name>
<evidence type="ECO:0000256" key="1">
    <source>
        <dbReference type="SAM" id="MobiDB-lite"/>
    </source>
</evidence>
<evidence type="ECO:0000313" key="3">
    <source>
        <dbReference type="Proteomes" id="UP000623129"/>
    </source>
</evidence>
<reference evidence="2" key="1">
    <citation type="submission" date="2020-01" db="EMBL/GenBank/DDBJ databases">
        <title>Genome sequence of Kobresia littledalei, the first chromosome-level genome in the family Cyperaceae.</title>
        <authorList>
            <person name="Qu G."/>
        </authorList>
    </citation>
    <scope>NUCLEOTIDE SEQUENCE</scope>
    <source>
        <strain evidence="2">C.B.Clarke</strain>
        <tissue evidence="2">Leaf</tissue>
    </source>
</reference>
<dbReference type="Proteomes" id="UP000623129">
    <property type="component" value="Unassembled WGS sequence"/>
</dbReference>
<comment type="caution">
    <text evidence="2">The sequence shown here is derived from an EMBL/GenBank/DDBJ whole genome shotgun (WGS) entry which is preliminary data.</text>
</comment>
<dbReference type="EMBL" id="SWLB01000003">
    <property type="protein sequence ID" value="KAF3340376.1"/>
    <property type="molecule type" value="Genomic_DNA"/>
</dbReference>
<evidence type="ECO:0000313" key="2">
    <source>
        <dbReference type="EMBL" id="KAF3340376.1"/>
    </source>
</evidence>
<dbReference type="AlphaFoldDB" id="A0A833VJJ6"/>
<accession>A0A833VJJ6</accession>
<gene>
    <name evidence="2" type="ORF">FCM35_KLT16147</name>
</gene>
<proteinExistence type="predicted"/>
<protein>
    <submittedName>
        <fullName evidence="2">Uncharacterized protein</fullName>
    </submittedName>
</protein>
<organism evidence="2 3">
    <name type="scientific">Carex littledalei</name>
    <dbReference type="NCBI Taxonomy" id="544730"/>
    <lineage>
        <taxon>Eukaryota</taxon>
        <taxon>Viridiplantae</taxon>
        <taxon>Streptophyta</taxon>
        <taxon>Embryophyta</taxon>
        <taxon>Tracheophyta</taxon>
        <taxon>Spermatophyta</taxon>
        <taxon>Magnoliopsida</taxon>
        <taxon>Liliopsida</taxon>
        <taxon>Poales</taxon>
        <taxon>Cyperaceae</taxon>
        <taxon>Cyperoideae</taxon>
        <taxon>Cariceae</taxon>
        <taxon>Carex</taxon>
        <taxon>Carex subgen. Euthyceras</taxon>
    </lineage>
</organism>
<sequence length="176" mass="19678">MEVKNVLPDHPNNDDFETKLREGDQSPVITDGSFKEATKLQKVHRSYRTRRKLADSAVVAEELCEIVDNGLPQRIWFSSGFRGSNSRFSTLDRSSKLIHGTTTGTTYTYTMTCELKAKPAAFLLLGGGGRVHKEVNWNVSFDGAVEFFMPTVPDRRLDGTIPVKLITEIREAGMVL</sequence>
<feature type="compositionally biased region" description="Basic and acidic residues" evidence="1">
    <location>
        <begin position="11"/>
        <end position="20"/>
    </location>
</feature>
<dbReference type="OrthoDB" id="1694587at2759"/>